<dbReference type="GO" id="GO:0015038">
    <property type="term" value="F:glutathione disulfide oxidoreductase activity"/>
    <property type="evidence" value="ECO:0007669"/>
    <property type="project" value="TreeGrafter"/>
</dbReference>
<dbReference type="GO" id="GO:0034599">
    <property type="term" value="P:cellular response to oxidative stress"/>
    <property type="evidence" value="ECO:0007669"/>
    <property type="project" value="TreeGrafter"/>
</dbReference>
<dbReference type="EMBL" id="JAACJP010000011">
    <property type="protein sequence ID" value="KAF5381375.1"/>
    <property type="molecule type" value="Genomic_DNA"/>
</dbReference>
<keyword evidence="1" id="KW-1133">Transmembrane helix</keyword>
<keyword evidence="1" id="KW-0812">Transmembrane</keyword>
<proteinExistence type="predicted"/>
<feature type="transmembrane region" description="Helical" evidence="1">
    <location>
        <begin position="36"/>
        <end position="55"/>
    </location>
</feature>
<dbReference type="PROSITE" id="PS51354">
    <property type="entry name" value="GLUTAREDOXIN_2"/>
    <property type="match status" value="1"/>
</dbReference>
<keyword evidence="1" id="KW-0472">Membrane</keyword>
<dbReference type="Gene3D" id="3.40.30.10">
    <property type="entry name" value="Glutaredoxin"/>
    <property type="match status" value="1"/>
</dbReference>
<accession>A0A8H5HE68</accession>
<dbReference type="SUPFAM" id="SSF52833">
    <property type="entry name" value="Thioredoxin-like"/>
    <property type="match status" value="1"/>
</dbReference>
<dbReference type="PANTHER" id="PTHR45694">
    <property type="entry name" value="GLUTAREDOXIN 2"/>
    <property type="match status" value="1"/>
</dbReference>
<gene>
    <name evidence="2" type="ORF">D9615_008333</name>
</gene>
<sequence>MARLPSRTTQQESRPALPVALPVSLLAALQPRKSRYRSAFLVLAILLSISTYLLVRPSWSLSLHKDTPAVDQLAVALESARNSRLSGTTRKHKKIFNSGEQVRLDPSQELAAISSFLASLPQNIIPLSVDPSVTIDPQLVLDFDTRSVRAMEEVRHIVADVWLRNPVFLYSKLYSPASREIKAMLGKMNLRPTPTIMDVDIRDDAEVLEPIIRRLTSSSELPVLLVGGKPAGSIEEIRLLDRSGELRKMVAASGAVIDGSKKKKHRH</sequence>
<keyword evidence="3" id="KW-1185">Reference proteome</keyword>
<dbReference type="GO" id="GO:0000324">
    <property type="term" value="C:fungal-type vacuole"/>
    <property type="evidence" value="ECO:0007669"/>
    <property type="project" value="TreeGrafter"/>
</dbReference>
<dbReference type="PANTHER" id="PTHR45694:SF5">
    <property type="entry name" value="GLUTAREDOXIN 2"/>
    <property type="match status" value="1"/>
</dbReference>
<dbReference type="InterPro" id="IPR036249">
    <property type="entry name" value="Thioredoxin-like_sf"/>
</dbReference>
<dbReference type="GO" id="GO:0005801">
    <property type="term" value="C:cis-Golgi network"/>
    <property type="evidence" value="ECO:0007669"/>
    <property type="project" value="TreeGrafter"/>
</dbReference>
<evidence type="ECO:0000313" key="2">
    <source>
        <dbReference type="EMBL" id="KAF5381375.1"/>
    </source>
</evidence>
<comment type="caution">
    <text evidence="2">The sequence shown here is derived from an EMBL/GenBank/DDBJ whole genome shotgun (WGS) entry which is preliminary data.</text>
</comment>
<dbReference type="Proteomes" id="UP000565441">
    <property type="component" value="Unassembled WGS sequence"/>
</dbReference>
<organism evidence="2 3">
    <name type="scientific">Tricholomella constricta</name>
    <dbReference type="NCBI Taxonomy" id="117010"/>
    <lineage>
        <taxon>Eukaryota</taxon>
        <taxon>Fungi</taxon>
        <taxon>Dikarya</taxon>
        <taxon>Basidiomycota</taxon>
        <taxon>Agaricomycotina</taxon>
        <taxon>Agaricomycetes</taxon>
        <taxon>Agaricomycetidae</taxon>
        <taxon>Agaricales</taxon>
        <taxon>Tricholomatineae</taxon>
        <taxon>Lyophyllaceae</taxon>
        <taxon>Tricholomella</taxon>
    </lineage>
</organism>
<evidence type="ECO:0000313" key="3">
    <source>
        <dbReference type="Proteomes" id="UP000565441"/>
    </source>
</evidence>
<dbReference type="OrthoDB" id="423313at2759"/>
<dbReference type="AlphaFoldDB" id="A0A8H5HE68"/>
<dbReference type="GO" id="GO:0005796">
    <property type="term" value="C:Golgi lumen"/>
    <property type="evidence" value="ECO:0007669"/>
    <property type="project" value="TreeGrafter"/>
</dbReference>
<evidence type="ECO:0000256" key="1">
    <source>
        <dbReference type="SAM" id="Phobius"/>
    </source>
</evidence>
<reference evidence="2 3" key="1">
    <citation type="journal article" date="2020" name="ISME J.">
        <title>Uncovering the hidden diversity of litter-decomposition mechanisms in mushroom-forming fungi.</title>
        <authorList>
            <person name="Floudas D."/>
            <person name="Bentzer J."/>
            <person name="Ahren D."/>
            <person name="Johansson T."/>
            <person name="Persson P."/>
            <person name="Tunlid A."/>
        </authorList>
    </citation>
    <scope>NUCLEOTIDE SEQUENCE [LARGE SCALE GENOMIC DNA]</scope>
    <source>
        <strain evidence="2 3">CBS 661.87</strain>
    </source>
</reference>
<protein>
    <submittedName>
        <fullName evidence="2">Uncharacterized protein</fullName>
    </submittedName>
</protein>
<name>A0A8H5HE68_9AGAR</name>